<dbReference type="STRING" id="67386.AQI95_28805"/>
<dbReference type="GO" id="GO:0044716">
    <property type="term" value="F:8-oxo-GDP phosphatase activity"/>
    <property type="evidence" value="ECO:0007669"/>
    <property type="project" value="TreeGrafter"/>
</dbReference>
<keyword evidence="3" id="KW-0515">Mutator protein</keyword>
<feature type="domain" description="Nudix hydrolase" evidence="12">
    <location>
        <begin position="1"/>
        <end position="133"/>
    </location>
</feature>
<comment type="caution">
    <text evidence="13">The sequence shown here is derived from an EMBL/GenBank/DDBJ whole genome shotgun (WGS) entry which is preliminary data.</text>
</comment>
<keyword evidence="4" id="KW-0235">DNA replication</keyword>
<evidence type="ECO:0000256" key="5">
    <source>
        <dbReference type="ARBA" id="ARBA00022723"/>
    </source>
</evidence>
<dbReference type="InterPro" id="IPR002575">
    <property type="entry name" value="Aminoglycoside_PTrfase"/>
</dbReference>
<dbReference type="Pfam" id="PF00293">
    <property type="entry name" value="NUDIX"/>
    <property type="match status" value="1"/>
</dbReference>
<dbReference type="GO" id="GO:0006260">
    <property type="term" value="P:DNA replication"/>
    <property type="evidence" value="ECO:0007669"/>
    <property type="project" value="UniProtKB-KW"/>
</dbReference>
<keyword evidence="7" id="KW-0378">Hydrolase</keyword>
<dbReference type="PANTHER" id="PTHR47707:SF1">
    <property type="entry name" value="NUDIX HYDROLASE FAMILY PROTEIN"/>
    <property type="match status" value="1"/>
</dbReference>
<dbReference type="InterPro" id="IPR015797">
    <property type="entry name" value="NUDIX_hydrolase-like_dom_sf"/>
</dbReference>
<evidence type="ECO:0000256" key="9">
    <source>
        <dbReference type="ARBA" id="ARBA00023204"/>
    </source>
</evidence>
<evidence type="ECO:0000256" key="11">
    <source>
        <dbReference type="ARBA" id="ARBA00038905"/>
    </source>
</evidence>
<evidence type="ECO:0000313" key="13">
    <source>
        <dbReference type="EMBL" id="KUN02169.1"/>
    </source>
</evidence>
<dbReference type="SUPFAM" id="SSF55811">
    <property type="entry name" value="Nudix"/>
    <property type="match status" value="1"/>
</dbReference>
<dbReference type="GO" id="GO:0006281">
    <property type="term" value="P:DNA repair"/>
    <property type="evidence" value="ECO:0007669"/>
    <property type="project" value="UniProtKB-KW"/>
</dbReference>
<keyword evidence="5" id="KW-0479">Metal-binding</keyword>
<dbReference type="InterPro" id="IPR000086">
    <property type="entry name" value="NUDIX_hydrolase_dom"/>
</dbReference>
<dbReference type="InterPro" id="IPR011009">
    <property type="entry name" value="Kinase-like_dom_sf"/>
</dbReference>
<reference evidence="13 14" key="1">
    <citation type="submission" date="2015-10" db="EMBL/GenBank/DDBJ databases">
        <title>Draft genome sequence of Streptomyces yokosukanensis DSM 40224, type strain for the species Streptomyces yokosukanensis.</title>
        <authorList>
            <person name="Ruckert C."/>
            <person name="Winkler A."/>
            <person name="Kalinowski J."/>
            <person name="Kampfer P."/>
            <person name="Glaeser S."/>
        </authorList>
    </citation>
    <scope>NUCLEOTIDE SEQUENCE [LARGE SCALE GENOMIC DNA]</scope>
    <source>
        <strain evidence="13 14">DSM 40224</strain>
    </source>
</reference>
<accession>A0A117Q0G9</accession>
<evidence type="ECO:0000256" key="3">
    <source>
        <dbReference type="ARBA" id="ARBA00022457"/>
    </source>
</evidence>
<dbReference type="InterPro" id="IPR047127">
    <property type="entry name" value="MutT-like"/>
</dbReference>
<evidence type="ECO:0000256" key="8">
    <source>
        <dbReference type="ARBA" id="ARBA00022842"/>
    </source>
</evidence>
<comment type="similarity">
    <text evidence="2">Belongs to the Nudix hydrolase family.</text>
</comment>
<evidence type="ECO:0000259" key="12">
    <source>
        <dbReference type="PROSITE" id="PS51462"/>
    </source>
</evidence>
<evidence type="ECO:0000256" key="10">
    <source>
        <dbReference type="ARBA" id="ARBA00035861"/>
    </source>
</evidence>
<comment type="catalytic activity">
    <reaction evidence="10">
        <text>8-oxo-dGTP + H2O = 8-oxo-dGMP + diphosphate + H(+)</text>
        <dbReference type="Rhea" id="RHEA:31575"/>
        <dbReference type="ChEBI" id="CHEBI:15377"/>
        <dbReference type="ChEBI" id="CHEBI:15378"/>
        <dbReference type="ChEBI" id="CHEBI:33019"/>
        <dbReference type="ChEBI" id="CHEBI:63224"/>
        <dbReference type="ChEBI" id="CHEBI:77896"/>
        <dbReference type="EC" id="3.6.1.55"/>
    </reaction>
</comment>
<evidence type="ECO:0000256" key="2">
    <source>
        <dbReference type="ARBA" id="ARBA00005582"/>
    </source>
</evidence>
<keyword evidence="14" id="KW-1185">Reference proteome</keyword>
<evidence type="ECO:0000256" key="4">
    <source>
        <dbReference type="ARBA" id="ARBA00022705"/>
    </source>
</evidence>
<dbReference type="Gene3D" id="3.90.79.10">
    <property type="entry name" value="Nucleoside Triphosphate Pyrophosphohydrolase"/>
    <property type="match status" value="1"/>
</dbReference>
<dbReference type="Gene3D" id="3.90.1200.10">
    <property type="match status" value="1"/>
</dbReference>
<gene>
    <name evidence="13" type="ORF">AQI95_28805</name>
</gene>
<dbReference type="EC" id="3.6.1.55" evidence="11"/>
<proteinExistence type="inferred from homology"/>
<dbReference type="Proteomes" id="UP000053127">
    <property type="component" value="Unassembled WGS sequence"/>
</dbReference>
<protein>
    <recommendedName>
        <fullName evidence="11">8-oxo-dGTP diphosphatase</fullName>
        <ecNumber evidence="11">3.6.1.55</ecNumber>
    </recommendedName>
</protein>
<dbReference type="GO" id="GO:0044715">
    <property type="term" value="F:8-oxo-dGDP phosphatase activity"/>
    <property type="evidence" value="ECO:0007669"/>
    <property type="project" value="TreeGrafter"/>
</dbReference>
<keyword evidence="9" id="KW-0234">DNA repair</keyword>
<dbReference type="EMBL" id="LMWN01000040">
    <property type="protein sequence ID" value="KUN02169.1"/>
    <property type="molecule type" value="Genomic_DNA"/>
</dbReference>
<evidence type="ECO:0000313" key="14">
    <source>
        <dbReference type="Proteomes" id="UP000053127"/>
    </source>
</evidence>
<evidence type="ECO:0000256" key="7">
    <source>
        <dbReference type="ARBA" id="ARBA00022801"/>
    </source>
</evidence>
<dbReference type="GO" id="GO:0046872">
    <property type="term" value="F:metal ion binding"/>
    <property type="evidence" value="ECO:0007669"/>
    <property type="project" value="UniProtKB-KW"/>
</dbReference>
<comment type="cofactor">
    <cofactor evidence="1">
        <name>Mg(2+)</name>
        <dbReference type="ChEBI" id="CHEBI:18420"/>
    </cofactor>
</comment>
<dbReference type="Pfam" id="PF01636">
    <property type="entry name" value="APH"/>
    <property type="match status" value="1"/>
</dbReference>
<keyword evidence="8" id="KW-0460">Magnesium</keyword>
<dbReference type="SUPFAM" id="SSF56112">
    <property type="entry name" value="Protein kinase-like (PK-like)"/>
    <property type="match status" value="1"/>
</dbReference>
<dbReference type="PROSITE" id="PS51462">
    <property type="entry name" value="NUDIX"/>
    <property type="match status" value="1"/>
</dbReference>
<dbReference type="CDD" id="cd04683">
    <property type="entry name" value="NUDIX_Hydrolase"/>
    <property type="match status" value="1"/>
</dbReference>
<name>A0A117Q0G9_9ACTN</name>
<organism evidence="13 14">
    <name type="scientific">Streptomyces yokosukanensis</name>
    <dbReference type="NCBI Taxonomy" id="67386"/>
    <lineage>
        <taxon>Bacteria</taxon>
        <taxon>Bacillati</taxon>
        <taxon>Actinomycetota</taxon>
        <taxon>Actinomycetes</taxon>
        <taxon>Kitasatosporales</taxon>
        <taxon>Streptomycetaceae</taxon>
        <taxon>Streptomyces</taxon>
    </lineage>
</organism>
<dbReference type="PANTHER" id="PTHR47707">
    <property type="entry name" value="8-OXO-DGTP DIPHOSPHATASE"/>
    <property type="match status" value="1"/>
</dbReference>
<keyword evidence="6" id="KW-0227">DNA damage</keyword>
<dbReference type="GO" id="GO:0008413">
    <property type="term" value="F:8-oxo-7,8-dihydroguanosine triphosphate pyrophosphatase activity"/>
    <property type="evidence" value="ECO:0007669"/>
    <property type="project" value="TreeGrafter"/>
</dbReference>
<dbReference type="AlphaFoldDB" id="A0A117Q0G9"/>
<evidence type="ECO:0000256" key="6">
    <source>
        <dbReference type="ARBA" id="ARBA00022763"/>
    </source>
</evidence>
<evidence type="ECO:0000256" key="1">
    <source>
        <dbReference type="ARBA" id="ARBA00001946"/>
    </source>
</evidence>
<dbReference type="GO" id="GO:0035539">
    <property type="term" value="F:8-oxo-7,8-dihydrodeoxyguanosine triphosphate pyrophosphatase activity"/>
    <property type="evidence" value="ECO:0007669"/>
    <property type="project" value="UniProtKB-EC"/>
</dbReference>
<sequence>MDVHAVLLRPGATEWEVLLTRRTGDVYATGLWHMPSGHIDGAHEDAVEALVREAAEEIGVAIAPGDVQIAAVVHHRSPTGSARVGVFGAVRSWTGEPHIREPHLCSEMAWYALDRLPPDMVAYPRAGLEALRAGRHFAIHFQQPDDPIAYTTACPNRLQLLSETNSRDLAGPSQALWRFAEQAVGPLAAIEDASWSRTTSRVWKMTGRSGGTWYLKQHPSEKFYSREVFAYREWVRALGERAPRLVASDDRLLAVVLTQLPGRNLHGLTLASTDERRVHQQLGEIARAFHDSAPGHPAEQPPVSRTQKVDRHLQAARPLLSSADEDLVRRLTTRYDSLPPGERVPTLGDLQLRNALLTDAGLVGVFDFERAEQRQRGHDFVRLADLWDGREDLRAAFFTGYGRPLTPLEAEHMECEEALDALSGIAYGLTHDDPEVVERSRRTLRRLHRTQSA</sequence>